<organism evidence="3">
    <name type="scientific">Drosophila sechellia</name>
    <name type="common">Fruit fly</name>
    <dbReference type="NCBI Taxonomy" id="7238"/>
    <lineage>
        <taxon>Eukaryota</taxon>
        <taxon>Metazoa</taxon>
        <taxon>Ecdysozoa</taxon>
        <taxon>Arthropoda</taxon>
        <taxon>Hexapoda</taxon>
        <taxon>Insecta</taxon>
        <taxon>Pterygota</taxon>
        <taxon>Neoptera</taxon>
        <taxon>Endopterygota</taxon>
        <taxon>Diptera</taxon>
        <taxon>Brachycera</taxon>
        <taxon>Muscomorpha</taxon>
        <taxon>Ephydroidea</taxon>
        <taxon>Drosophilidae</taxon>
        <taxon>Drosophila</taxon>
        <taxon>Sophophora</taxon>
    </lineage>
</organism>
<dbReference type="EMBL" id="CH480816">
    <property type="protein sequence ID" value="EDW46812.1"/>
    <property type="molecule type" value="Genomic_DNA"/>
</dbReference>
<reference evidence="2 3" key="1">
    <citation type="journal article" date="2007" name="Nature">
        <title>Evolution of genes and genomes on the Drosophila phylogeny.</title>
        <authorList>
            <consortium name="Drosophila 12 Genomes Consortium"/>
            <person name="Clark A.G."/>
            <person name="Eisen M.B."/>
            <person name="Smith D.R."/>
            <person name="Bergman C.M."/>
            <person name="Oliver B."/>
            <person name="Markow T.A."/>
            <person name="Kaufman T.C."/>
            <person name="Kellis M."/>
            <person name="Gelbart W."/>
            <person name="Iyer V.N."/>
            <person name="Pollard D.A."/>
            <person name="Sackton T.B."/>
            <person name="Larracuente A.M."/>
            <person name="Singh N.D."/>
            <person name="Abad J.P."/>
            <person name="Abt D.N."/>
            <person name="Adryan B."/>
            <person name="Aguade M."/>
            <person name="Akashi H."/>
            <person name="Anderson W.W."/>
            <person name="Aquadro C.F."/>
            <person name="Ardell D.H."/>
            <person name="Arguello R."/>
            <person name="Artieri C.G."/>
            <person name="Barbash D.A."/>
            <person name="Barker D."/>
            <person name="Barsanti P."/>
            <person name="Batterham P."/>
            <person name="Batzoglou S."/>
            <person name="Begun D."/>
            <person name="Bhutkar A."/>
            <person name="Blanco E."/>
            <person name="Bosak S.A."/>
            <person name="Bradley R.K."/>
            <person name="Brand A.D."/>
            <person name="Brent M.R."/>
            <person name="Brooks A.N."/>
            <person name="Brown R.H."/>
            <person name="Butlin R.K."/>
            <person name="Caggese C."/>
            <person name="Calvi B.R."/>
            <person name="Bernardo de Carvalho A."/>
            <person name="Caspi A."/>
            <person name="Castrezana S."/>
            <person name="Celniker S.E."/>
            <person name="Chang J.L."/>
            <person name="Chapple C."/>
            <person name="Chatterji S."/>
            <person name="Chinwalla A."/>
            <person name="Civetta A."/>
            <person name="Clifton S.W."/>
            <person name="Comeron J.M."/>
            <person name="Costello J.C."/>
            <person name="Coyne J.A."/>
            <person name="Daub J."/>
            <person name="David R.G."/>
            <person name="Delcher A.L."/>
            <person name="Delehaunty K."/>
            <person name="Do C.B."/>
            <person name="Ebling H."/>
            <person name="Edwards K."/>
            <person name="Eickbush T."/>
            <person name="Evans J.D."/>
            <person name="Filipski A."/>
            <person name="Findeiss S."/>
            <person name="Freyhult E."/>
            <person name="Fulton L."/>
            <person name="Fulton R."/>
            <person name="Garcia A.C."/>
            <person name="Gardiner A."/>
            <person name="Garfield D.A."/>
            <person name="Garvin B.E."/>
            <person name="Gibson G."/>
            <person name="Gilbert D."/>
            <person name="Gnerre S."/>
            <person name="Godfrey J."/>
            <person name="Good R."/>
            <person name="Gotea V."/>
            <person name="Gravely B."/>
            <person name="Greenberg A.J."/>
            <person name="Griffiths-Jones S."/>
            <person name="Gross S."/>
            <person name="Guigo R."/>
            <person name="Gustafson E.A."/>
            <person name="Haerty W."/>
            <person name="Hahn M.W."/>
            <person name="Halligan D.L."/>
            <person name="Halpern A.L."/>
            <person name="Halter G.M."/>
            <person name="Han M.V."/>
            <person name="Heger A."/>
            <person name="Hillier L."/>
            <person name="Hinrichs A.S."/>
            <person name="Holmes I."/>
            <person name="Hoskins R.A."/>
            <person name="Hubisz M.J."/>
            <person name="Hultmark D."/>
            <person name="Huntley M.A."/>
            <person name="Jaffe D.B."/>
            <person name="Jagadeeshan S."/>
            <person name="Jeck W.R."/>
            <person name="Johnson J."/>
            <person name="Jones C.D."/>
            <person name="Jordan W.C."/>
            <person name="Karpen G.H."/>
            <person name="Kataoka E."/>
            <person name="Keightley P.D."/>
            <person name="Kheradpour P."/>
            <person name="Kirkness E.F."/>
            <person name="Koerich L.B."/>
            <person name="Kristiansen K."/>
            <person name="Kudrna D."/>
            <person name="Kulathinal R.J."/>
            <person name="Kumar S."/>
            <person name="Kwok R."/>
            <person name="Lander E."/>
            <person name="Langley C.H."/>
            <person name="Lapoint R."/>
            <person name="Lazzaro B.P."/>
            <person name="Lee S.J."/>
            <person name="Levesque L."/>
            <person name="Li R."/>
            <person name="Lin C.F."/>
            <person name="Lin M.F."/>
            <person name="Lindblad-Toh K."/>
            <person name="Llopart A."/>
            <person name="Long M."/>
            <person name="Low L."/>
            <person name="Lozovsky E."/>
            <person name="Lu J."/>
            <person name="Luo M."/>
            <person name="Machado C.A."/>
            <person name="Makalowski W."/>
            <person name="Marzo M."/>
            <person name="Matsuda M."/>
            <person name="Matzkin L."/>
            <person name="McAllister B."/>
            <person name="McBride C.S."/>
            <person name="McKernan B."/>
            <person name="McKernan K."/>
            <person name="Mendez-Lago M."/>
            <person name="Minx P."/>
            <person name="Mollenhauer M.U."/>
            <person name="Montooth K."/>
            <person name="Mount S.M."/>
            <person name="Mu X."/>
            <person name="Myers E."/>
            <person name="Negre B."/>
            <person name="Newfeld S."/>
            <person name="Nielsen R."/>
            <person name="Noor M.A."/>
            <person name="O'Grady P."/>
            <person name="Pachter L."/>
            <person name="Papaceit M."/>
            <person name="Parisi M.J."/>
            <person name="Parisi M."/>
            <person name="Parts L."/>
            <person name="Pedersen J.S."/>
            <person name="Pesole G."/>
            <person name="Phillippy A.M."/>
            <person name="Ponting C.P."/>
            <person name="Pop M."/>
            <person name="Porcelli D."/>
            <person name="Powell J.R."/>
            <person name="Prohaska S."/>
            <person name="Pruitt K."/>
            <person name="Puig M."/>
            <person name="Quesneville H."/>
            <person name="Ram K.R."/>
            <person name="Rand D."/>
            <person name="Rasmussen M.D."/>
            <person name="Reed L.K."/>
            <person name="Reenan R."/>
            <person name="Reily A."/>
            <person name="Remington K.A."/>
            <person name="Rieger T.T."/>
            <person name="Ritchie M.G."/>
            <person name="Robin C."/>
            <person name="Rogers Y.H."/>
            <person name="Rohde C."/>
            <person name="Rozas J."/>
            <person name="Rubenfield M.J."/>
            <person name="Ruiz A."/>
            <person name="Russo S."/>
            <person name="Salzberg S.L."/>
            <person name="Sanchez-Gracia A."/>
            <person name="Saranga D.J."/>
            <person name="Sato H."/>
            <person name="Schaeffer S.W."/>
            <person name="Schatz M.C."/>
            <person name="Schlenke T."/>
            <person name="Schwartz R."/>
            <person name="Segarra C."/>
            <person name="Singh R.S."/>
            <person name="Sirot L."/>
            <person name="Sirota M."/>
            <person name="Sisneros N.B."/>
            <person name="Smith C.D."/>
            <person name="Smith T.F."/>
            <person name="Spieth J."/>
            <person name="Stage D.E."/>
            <person name="Stark A."/>
            <person name="Stephan W."/>
            <person name="Strausberg R.L."/>
            <person name="Strempel S."/>
            <person name="Sturgill D."/>
            <person name="Sutton G."/>
            <person name="Sutton G.G."/>
            <person name="Tao W."/>
            <person name="Teichmann S."/>
            <person name="Tobari Y.N."/>
            <person name="Tomimura Y."/>
            <person name="Tsolas J.M."/>
            <person name="Valente V.L."/>
            <person name="Venter E."/>
            <person name="Venter J.C."/>
            <person name="Vicario S."/>
            <person name="Vieira F.G."/>
            <person name="Vilella A.J."/>
            <person name="Villasante A."/>
            <person name="Walenz B."/>
            <person name="Wang J."/>
            <person name="Wasserman M."/>
            <person name="Watts T."/>
            <person name="Wilson D."/>
            <person name="Wilson R.K."/>
            <person name="Wing R.A."/>
            <person name="Wolfner M.F."/>
            <person name="Wong A."/>
            <person name="Wong G.K."/>
            <person name="Wu C.I."/>
            <person name="Wu G."/>
            <person name="Yamamoto D."/>
            <person name="Yang H.P."/>
            <person name="Yang S.P."/>
            <person name="Yorke J.A."/>
            <person name="Yoshida K."/>
            <person name="Zdobnov E."/>
            <person name="Zhang P."/>
            <person name="Zhang Y."/>
            <person name="Zimin A.V."/>
            <person name="Baldwin J."/>
            <person name="Abdouelleil A."/>
            <person name="Abdulkadir J."/>
            <person name="Abebe A."/>
            <person name="Abera B."/>
            <person name="Abreu J."/>
            <person name="Acer S.C."/>
            <person name="Aftuck L."/>
            <person name="Alexander A."/>
            <person name="An P."/>
            <person name="Anderson E."/>
            <person name="Anderson S."/>
            <person name="Arachi H."/>
            <person name="Azer M."/>
            <person name="Bachantsang P."/>
            <person name="Barry A."/>
            <person name="Bayul T."/>
            <person name="Berlin A."/>
            <person name="Bessette D."/>
            <person name="Bloom T."/>
            <person name="Blye J."/>
            <person name="Boguslavskiy L."/>
            <person name="Bonnet C."/>
            <person name="Boukhgalter B."/>
            <person name="Bourzgui I."/>
            <person name="Brown A."/>
            <person name="Cahill P."/>
            <person name="Channer S."/>
            <person name="Cheshatsang Y."/>
            <person name="Chuda L."/>
            <person name="Citroen M."/>
            <person name="Collymore A."/>
            <person name="Cooke P."/>
            <person name="Costello M."/>
            <person name="D'Aco K."/>
            <person name="Daza R."/>
            <person name="De Haan G."/>
            <person name="DeGray S."/>
            <person name="DeMaso C."/>
            <person name="Dhargay N."/>
            <person name="Dooley K."/>
            <person name="Dooley E."/>
            <person name="Doricent M."/>
            <person name="Dorje P."/>
            <person name="Dorjee K."/>
            <person name="Dupes A."/>
            <person name="Elong R."/>
            <person name="Falk J."/>
            <person name="Farina A."/>
            <person name="Faro S."/>
            <person name="Ferguson D."/>
            <person name="Fisher S."/>
            <person name="Foley C.D."/>
            <person name="Franke A."/>
            <person name="Friedrich D."/>
            <person name="Gadbois L."/>
            <person name="Gearin G."/>
            <person name="Gearin C.R."/>
            <person name="Giannoukos G."/>
            <person name="Goode T."/>
            <person name="Graham J."/>
            <person name="Grandbois E."/>
            <person name="Grewal S."/>
            <person name="Gyaltsen K."/>
            <person name="Hafez N."/>
            <person name="Hagos B."/>
            <person name="Hall J."/>
            <person name="Henson C."/>
            <person name="Hollinger A."/>
            <person name="Honan T."/>
            <person name="Huard M.D."/>
            <person name="Hughes L."/>
            <person name="Hurhula B."/>
            <person name="Husby M.E."/>
            <person name="Kamat A."/>
            <person name="Kanga B."/>
            <person name="Kashin S."/>
            <person name="Khazanovich D."/>
            <person name="Kisner P."/>
            <person name="Lance K."/>
            <person name="Lara M."/>
            <person name="Lee W."/>
            <person name="Lennon N."/>
            <person name="Letendre F."/>
            <person name="LeVine R."/>
            <person name="Lipovsky A."/>
            <person name="Liu X."/>
            <person name="Liu J."/>
            <person name="Liu S."/>
            <person name="Lokyitsang T."/>
            <person name="Lokyitsang Y."/>
            <person name="Lubonja R."/>
            <person name="Lui A."/>
            <person name="MacDonald P."/>
            <person name="Magnisalis V."/>
            <person name="Maru K."/>
            <person name="Matthews C."/>
            <person name="McCusker W."/>
            <person name="McDonough S."/>
            <person name="Mehta T."/>
            <person name="Meldrim J."/>
            <person name="Meneus L."/>
            <person name="Mihai O."/>
            <person name="Mihalev A."/>
            <person name="Mihova T."/>
            <person name="Mittelman R."/>
            <person name="Mlenga V."/>
            <person name="Montmayeur A."/>
            <person name="Mulrain L."/>
            <person name="Navidi A."/>
            <person name="Naylor J."/>
            <person name="Negash T."/>
            <person name="Nguyen T."/>
            <person name="Nguyen N."/>
            <person name="Nicol R."/>
            <person name="Norbu C."/>
            <person name="Norbu N."/>
            <person name="Novod N."/>
            <person name="O'Neill B."/>
            <person name="Osman S."/>
            <person name="Markiewicz E."/>
            <person name="Oyono O.L."/>
            <person name="Patti C."/>
            <person name="Phunkhang P."/>
            <person name="Pierre F."/>
            <person name="Priest M."/>
            <person name="Raghuraman S."/>
            <person name="Rege F."/>
            <person name="Reyes R."/>
            <person name="Rise C."/>
            <person name="Rogov P."/>
            <person name="Ross K."/>
            <person name="Ryan E."/>
            <person name="Settipalli S."/>
            <person name="Shea T."/>
            <person name="Sherpa N."/>
            <person name="Shi L."/>
            <person name="Shih D."/>
            <person name="Sparrow T."/>
            <person name="Spaulding J."/>
            <person name="Stalker J."/>
            <person name="Stange-Thomann N."/>
            <person name="Stavropoulos S."/>
            <person name="Stone C."/>
            <person name="Strader C."/>
            <person name="Tesfaye S."/>
            <person name="Thomson T."/>
            <person name="Thoulutsang Y."/>
            <person name="Thoulutsang D."/>
            <person name="Topham K."/>
            <person name="Topping I."/>
            <person name="Tsamla T."/>
            <person name="Vassiliev H."/>
            <person name="Vo A."/>
            <person name="Wangchuk T."/>
            <person name="Wangdi T."/>
            <person name="Weiand M."/>
            <person name="Wilkinson J."/>
            <person name="Wilson A."/>
            <person name="Yadav S."/>
            <person name="Young G."/>
            <person name="Yu Q."/>
            <person name="Zembek L."/>
            <person name="Zhong D."/>
            <person name="Zimmer A."/>
            <person name="Zwirko Z."/>
            <person name="Jaffe D.B."/>
            <person name="Alvarez P."/>
            <person name="Brockman W."/>
            <person name="Butler J."/>
            <person name="Chin C."/>
            <person name="Gnerre S."/>
            <person name="Grabherr M."/>
            <person name="Kleber M."/>
            <person name="Mauceli E."/>
            <person name="MacCallum I."/>
        </authorList>
    </citation>
    <scope>NUCLEOTIDE SEQUENCE [LARGE SCALE GENOMIC DNA]</scope>
    <source>
        <strain evidence="3">Rob3c / Tucson 14021-0248.25</strain>
    </source>
</reference>
<proteinExistence type="predicted"/>
<gene>
    <name evidence="2" type="primary">Dsec\GM20760</name>
    <name evidence="2" type="ORF">Dsec_GM20760</name>
</gene>
<keyword evidence="3" id="KW-1185">Reference proteome</keyword>
<evidence type="ECO:0000256" key="1">
    <source>
        <dbReference type="SAM" id="MobiDB-lite"/>
    </source>
</evidence>
<feature type="compositionally biased region" description="Basic residues" evidence="1">
    <location>
        <begin position="102"/>
        <end position="112"/>
    </location>
</feature>
<dbReference type="HOGENOM" id="CLU_2280369_0_0_1"/>
<name>B4HR69_DROSE</name>
<dbReference type="AlphaFoldDB" id="B4HR69"/>
<feature type="region of interest" description="Disordered" evidence="1">
    <location>
        <begin position="93"/>
        <end position="112"/>
    </location>
</feature>
<dbReference type="Proteomes" id="UP000001292">
    <property type="component" value="Unassembled WGS sequence"/>
</dbReference>
<sequence length="112" mass="12158">MTRIPTKKSSRIKQKAAAAATEASIAEGGAGGITGSLVLIPQQINGLPVYNQLEDGGRSAAGTYSGQFAYFYPHDGSAPSMFLLGEDSYLNVTEQQQEQHQQHHHHHNHQFV</sequence>
<dbReference type="PhylomeDB" id="B4HR69"/>
<dbReference type="OMA" id="HQDEEHY"/>
<evidence type="ECO:0000313" key="3">
    <source>
        <dbReference type="Proteomes" id="UP000001292"/>
    </source>
</evidence>
<accession>B4HR69</accession>
<evidence type="ECO:0000313" key="2">
    <source>
        <dbReference type="EMBL" id="EDW46812.1"/>
    </source>
</evidence>
<protein>
    <submittedName>
        <fullName evidence="2">GM20760</fullName>
    </submittedName>
</protein>